<gene>
    <name evidence="3" type="ORF">CLLI_20300</name>
</gene>
<keyword evidence="2" id="KW-0472">Membrane</keyword>
<dbReference type="EMBL" id="PVXO01000054">
    <property type="protein sequence ID" value="PRR77935.1"/>
    <property type="molecule type" value="Genomic_DNA"/>
</dbReference>
<dbReference type="Proteomes" id="UP000239706">
    <property type="component" value="Unassembled WGS sequence"/>
</dbReference>
<dbReference type="RefSeq" id="WP_106064110.1">
    <property type="nucleotide sequence ID" value="NZ_PVXO01000054.1"/>
</dbReference>
<dbReference type="OrthoDB" id="961808at2"/>
<protein>
    <recommendedName>
        <fullName evidence="5">CorA-like Mg2+ transporter protein</fullName>
    </recommendedName>
</protein>
<proteinExistence type="predicted"/>
<reference evidence="3 4" key="1">
    <citation type="submission" date="2018-03" db="EMBL/GenBank/DDBJ databases">
        <title>Genome sequence of Clostridium liquoris DSM 100320.</title>
        <authorList>
            <person name="Poehlein A."/>
            <person name="Daniel R."/>
        </authorList>
    </citation>
    <scope>NUCLEOTIDE SEQUENCE [LARGE SCALE GENOMIC DNA]</scope>
    <source>
        <strain evidence="3 4">DSM 100320</strain>
    </source>
</reference>
<evidence type="ECO:0008006" key="5">
    <source>
        <dbReference type="Google" id="ProtNLM"/>
    </source>
</evidence>
<dbReference type="AlphaFoldDB" id="A0A2T0B228"/>
<feature type="transmembrane region" description="Helical" evidence="2">
    <location>
        <begin position="495"/>
        <end position="516"/>
    </location>
</feature>
<organism evidence="3 4">
    <name type="scientific">Clostridium liquoris</name>
    <dbReference type="NCBI Taxonomy" id="1289519"/>
    <lineage>
        <taxon>Bacteria</taxon>
        <taxon>Bacillati</taxon>
        <taxon>Bacillota</taxon>
        <taxon>Clostridia</taxon>
        <taxon>Eubacteriales</taxon>
        <taxon>Clostridiaceae</taxon>
        <taxon>Clostridium</taxon>
    </lineage>
</organism>
<keyword evidence="1" id="KW-0175">Coiled coil</keyword>
<sequence>MDSDKKIISSHIFVFPFNWDYVNNEDWLNTCIDERLNVDKFIESLRDGWEEEERKIKNDEDYNTYTYFYGNVRKAIYGKKSNVKINKYKGTTIKNIKYYWKKLINKKVSNRIVTCLNYKNINKNSIYEIYIKNRDDMGKESYKLKIRSIKLKIYDTGVATLSYFLDNYEYKTREDILIINDYGRRIYPQYIPLEKAQDNLLARKVSLKFGNDTIEEDFNYDTKKYPTKVSKIITELLGEKFGSTEKELKDYYSNEKKNILIRPVIDDRMFVICWYSDNLNSSILTKYKDQEYLKNDFWYQYLFIDNEGSTCQDGRMKKDLLLKSTYTRWKDYGTLFGISRYSFVLLCDESNFSVNVLYNYINNIYYEMIILALVQRASILRFSDETSKIASFENKNIYRQIKKLQEYYIRFVNTIYFREVTAQEQGIELYDKLTELMRIEREVKRLDEEIDEIQRYITLETNGSTNKLVNLITYVGLSVSVMGVVATAFPLRSEVLKWLAIFGVPTFMIIWMIQLIKDRR</sequence>
<keyword evidence="4" id="KW-1185">Reference proteome</keyword>
<feature type="transmembrane region" description="Helical" evidence="2">
    <location>
        <begin position="468"/>
        <end position="489"/>
    </location>
</feature>
<evidence type="ECO:0000313" key="3">
    <source>
        <dbReference type="EMBL" id="PRR77935.1"/>
    </source>
</evidence>
<evidence type="ECO:0000256" key="2">
    <source>
        <dbReference type="SAM" id="Phobius"/>
    </source>
</evidence>
<name>A0A2T0B228_9CLOT</name>
<keyword evidence="2" id="KW-1133">Transmembrane helix</keyword>
<feature type="coiled-coil region" evidence="1">
    <location>
        <begin position="429"/>
        <end position="456"/>
    </location>
</feature>
<evidence type="ECO:0000313" key="4">
    <source>
        <dbReference type="Proteomes" id="UP000239706"/>
    </source>
</evidence>
<accession>A0A2T0B228</accession>
<comment type="caution">
    <text evidence="3">The sequence shown here is derived from an EMBL/GenBank/DDBJ whole genome shotgun (WGS) entry which is preliminary data.</text>
</comment>
<evidence type="ECO:0000256" key="1">
    <source>
        <dbReference type="SAM" id="Coils"/>
    </source>
</evidence>
<keyword evidence="2" id="KW-0812">Transmembrane</keyword>